<accession>A0A2S6HR35</accession>
<feature type="transmembrane region" description="Helical" evidence="1">
    <location>
        <begin position="189"/>
        <end position="206"/>
    </location>
</feature>
<feature type="transmembrane region" description="Helical" evidence="1">
    <location>
        <begin position="281"/>
        <end position="308"/>
    </location>
</feature>
<dbReference type="RefSeq" id="WP_104437434.1">
    <property type="nucleotide sequence ID" value="NZ_PTJA01000007.1"/>
</dbReference>
<feature type="transmembrane region" description="Helical" evidence="1">
    <location>
        <begin position="315"/>
        <end position="336"/>
    </location>
</feature>
<feature type="transmembrane region" description="Helical" evidence="1">
    <location>
        <begin position="133"/>
        <end position="151"/>
    </location>
</feature>
<name>A0A2S6HR35_9FIRM</name>
<feature type="transmembrane region" description="Helical" evidence="1">
    <location>
        <begin position="233"/>
        <end position="253"/>
    </location>
</feature>
<feature type="transmembrane region" description="Helical" evidence="1">
    <location>
        <begin position="408"/>
        <end position="432"/>
    </location>
</feature>
<evidence type="ECO:0000313" key="2">
    <source>
        <dbReference type="EMBL" id="PPK80096.1"/>
    </source>
</evidence>
<dbReference type="InterPro" id="IPR019733">
    <property type="entry name" value="Uncharacterised_YhfT"/>
</dbReference>
<feature type="transmembrane region" description="Helical" evidence="1">
    <location>
        <begin position="377"/>
        <end position="396"/>
    </location>
</feature>
<proteinExistence type="predicted"/>
<protein>
    <submittedName>
        <fullName evidence="2">Uncharacterized protein YhfT</fullName>
    </submittedName>
</protein>
<dbReference type="Proteomes" id="UP000237749">
    <property type="component" value="Unassembled WGS sequence"/>
</dbReference>
<dbReference type="AlphaFoldDB" id="A0A2S6HR35"/>
<keyword evidence="3" id="KW-1185">Reference proteome</keyword>
<dbReference type="Pfam" id="PF10797">
    <property type="entry name" value="YhfT"/>
    <property type="match status" value="1"/>
</dbReference>
<keyword evidence="1" id="KW-0472">Membrane</keyword>
<dbReference type="EMBL" id="PTJA01000007">
    <property type="protein sequence ID" value="PPK80096.1"/>
    <property type="molecule type" value="Genomic_DNA"/>
</dbReference>
<comment type="caution">
    <text evidence="2">The sequence shown here is derived from an EMBL/GenBank/DDBJ whole genome shotgun (WGS) entry which is preliminary data.</text>
</comment>
<dbReference type="OrthoDB" id="92225at2"/>
<evidence type="ECO:0000313" key="3">
    <source>
        <dbReference type="Proteomes" id="UP000237749"/>
    </source>
</evidence>
<keyword evidence="1" id="KW-0812">Transmembrane</keyword>
<keyword evidence="1" id="KW-1133">Transmembrane helix</keyword>
<organism evidence="2 3">
    <name type="scientific">Lacrimispora xylanisolvens</name>
    <dbReference type="NCBI Taxonomy" id="384636"/>
    <lineage>
        <taxon>Bacteria</taxon>
        <taxon>Bacillati</taxon>
        <taxon>Bacillota</taxon>
        <taxon>Clostridia</taxon>
        <taxon>Lachnospirales</taxon>
        <taxon>Lachnospiraceae</taxon>
        <taxon>Lacrimispora</taxon>
    </lineage>
</organism>
<feature type="transmembrane region" description="Helical" evidence="1">
    <location>
        <begin position="94"/>
        <end position="121"/>
    </location>
</feature>
<feature type="transmembrane region" description="Helical" evidence="1">
    <location>
        <begin position="163"/>
        <end position="183"/>
    </location>
</feature>
<feature type="transmembrane region" description="Helical" evidence="1">
    <location>
        <begin position="46"/>
        <end position="73"/>
    </location>
</feature>
<reference evidence="2 3" key="1">
    <citation type="submission" date="2018-02" db="EMBL/GenBank/DDBJ databases">
        <title>Genomic Encyclopedia of Archaeal and Bacterial Type Strains, Phase II (KMG-II): from individual species to whole genera.</title>
        <authorList>
            <person name="Goeker M."/>
        </authorList>
    </citation>
    <scope>NUCLEOTIDE SEQUENCE [LARGE SCALE GENOMIC DNA]</scope>
    <source>
        <strain evidence="2 3">DSM 3808</strain>
    </source>
</reference>
<gene>
    <name evidence="2" type="ORF">BXY41_10724</name>
</gene>
<evidence type="ECO:0000256" key="1">
    <source>
        <dbReference type="SAM" id="Phobius"/>
    </source>
</evidence>
<sequence>MKYIVITLIGALASVLSNQGIAVFNDGFRPIAGQYFNGEISRKELAAMSFAISFGLVIGFGIPTSIAASIILIHCLLLTTDMIGSFCNNSRNGMILSAAIGAVYGVAILAGLEFIVKFFGYLPYNFTSDLGSVSGYITVAFAIFPAVGIAYQHGFKKGMTAGGVTILVYYLIKKFGVFTLGAGKVTLNAEGMAMLAGMILMIVFAAQRKGTENTNEVLTQGFEGNILRIRKKWLLLAIMGGLLAAGTSLSIVAGDPASLALLAKQEYSNAGLTALARAIGFIPLVFTTAIVTGVYGVAGCTFVFVIGLFFHGNPIVAFILGFAVMVAEIYLINIFAKGMDRFPGVKDMGEYVRTSMNKVLEVSLLAGGIVAAEKMSVAASGYTGIGALFVIGAFLLNKKAKKPIVDLAVGPVACIVFGILMNLLLLIGLIAVPVAK</sequence>